<proteinExistence type="predicted"/>
<dbReference type="AlphaFoldDB" id="A0A1Z4LXK5"/>
<name>A0A1Z4LXK5_9CYAN</name>
<gene>
    <name evidence="1" type="ORF">NIES267_54260</name>
</gene>
<sequence length="192" mass="22637">MAKRKKSNLKWIKETLELKPDHHWESPPEHKIFVAGRGAVRFNVPHDWHFEPKENSFRFCDKKPPDDDCGLEVSYNHLPERDWSLFPLKRTLKKIIEDDTRNPFEVGEVVTVKRQTARIVWVEMKFIDTQEEPREAFSRTCIAIGSNIQCLITYEFWADQAEQLTPVWDEVIRSLTLGLYIRDPRTGLAFPD</sequence>
<dbReference type="Proteomes" id="UP000218418">
    <property type="component" value="Chromosome"/>
</dbReference>
<accession>A0A1Z4LXK5</accession>
<protein>
    <submittedName>
        <fullName evidence="1">Uncharacterized protein</fullName>
    </submittedName>
</protein>
<reference evidence="1 2" key="1">
    <citation type="submission" date="2017-06" db="EMBL/GenBank/DDBJ databases">
        <title>Genome sequencing of cyanobaciteial culture collection at National Institute for Environmental Studies (NIES).</title>
        <authorList>
            <person name="Hirose Y."/>
            <person name="Shimura Y."/>
            <person name="Fujisawa T."/>
            <person name="Nakamura Y."/>
            <person name="Kawachi M."/>
        </authorList>
    </citation>
    <scope>NUCLEOTIDE SEQUENCE [LARGE SCALE GENOMIC DNA]</scope>
    <source>
        <strain evidence="1 2">NIES-267</strain>
    </source>
</reference>
<keyword evidence="2" id="KW-1185">Reference proteome</keyword>
<dbReference type="OrthoDB" id="528549at2"/>
<dbReference type="EMBL" id="AP018227">
    <property type="protein sequence ID" value="BAY85920.1"/>
    <property type="molecule type" value="Genomic_DNA"/>
</dbReference>
<organism evidence="1 2">
    <name type="scientific">Calothrix parasitica NIES-267</name>
    <dbReference type="NCBI Taxonomy" id="1973488"/>
    <lineage>
        <taxon>Bacteria</taxon>
        <taxon>Bacillati</taxon>
        <taxon>Cyanobacteriota</taxon>
        <taxon>Cyanophyceae</taxon>
        <taxon>Nostocales</taxon>
        <taxon>Calotrichaceae</taxon>
        <taxon>Calothrix</taxon>
    </lineage>
</organism>
<evidence type="ECO:0000313" key="2">
    <source>
        <dbReference type="Proteomes" id="UP000218418"/>
    </source>
</evidence>
<evidence type="ECO:0000313" key="1">
    <source>
        <dbReference type="EMBL" id="BAY85920.1"/>
    </source>
</evidence>